<organism evidence="1 2">
    <name type="scientific">Ignelater luminosus</name>
    <name type="common">Cucubano</name>
    <name type="synonym">Pyrophorus luminosus</name>
    <dbReference type="NCBI Taxonomy" id="2038154"/>
    <lineage>
        <taxon>Eukaryota</taxon>
        <taxon>Metazoa</taxon>
        <taxon>Ecdysozoa</taxon>
        <taxon>Arthropoda</taxon>
        <taxon>Hexapoda</taxon>
        <taxon>Insecta</taxon>
        <taxon>Pterygota</taxon>
        <taxon>Neoptera</taxon>
        <taxon>Endopterygota</taxon>
        <taxon>Coleoptera</taxon>
        <taxon>Polyphaga</taxon>
        <taxon>Elateriformia</taxon>
        <taxon>Elateroidea</taxon>
        <taxon>Elateridae</taxon>
        <taxon>Agrypninae</taxon>
        <taxon>Pyrophorini</taxon>
        <taxon>Ignelater</taxon>
    </lineage>
</organism>
<protein>
    <submittedName>
        <fullName evidence="1">Uncharacterized protein</fullName>
    </submittedName>
</protein>
<gene>
    <name evidence="1" type="ORF">ILUMI_08093</name>
</gene>
<proteinExistence type="predicted"/>
<evidence type="ECO:0000313" key="1">
    <source>
        <dbReference type="EMBL" id="KAF2898082.1"/>
    </source>
</evidence>
<accession>A0A8K0D6S0</accession>
<keyword evidence="2" id="KW-1185">Reference proteome</keyword>
<dbReference type="AlphaFoldDB" id="A0A8K0D6S0"/>
<name>A0A8K0D6S0_IGNLU</name>
<dbReference type="EMBL" id="VTPC01003728">
    <property type="protein sequence ID" value="KAF2898082.1"/>
    <property type="molecule type" value="Genomic_DNA"/>
</dbReference>
<evidence type="ECO:0000313" key="2">
    <source>
        <dbReference type="Proteomes" id="UP000801492"/>
    </source>
</evidence>
<dbReference type="OrthoDB" id="10017160at2759"/>
<sequence>MEPNREHFRDMTFCDFKSDLNQQQCLERLSTAFPDSSPSRSAIFERSCSRPSTAVTDENIVRVRNLVDQDRQISYCSMQASLNID</sequence>
<reference evidence="1" key="1">
    <citation type="submission" date="2019-08" db="EMBL/GenBank/DDBJ databases">
        <title>The genome of the North American firefly Photinus pyralis.</title>
        <authorList>
            <consortium name="Photinus pyralis genome working group"/>
            <person name="Fallon T.R."/>
            <person name="Sander Lower S.E."/>
            <person name="Weng J.-K."/>
        </authorList>
    </citation>
    <scope>NUCLEOTIDE SEQUENCE</scope>
    <source>
        <strain evidence="1">TRF0915ILg1</strain>
        <tissue evidence="1">Whole body</tissue>
    </source>
</reference>
<dbReference type="Proteomes" id="UP000801492">
    <property type="component" value="Unassembled WGS sequence"/>
</dbReference>
<comment type="caution">
    <text evidence="1">The sequence shown here is derived from an EMBL/GenBank/DDBJ whole genome shotgun (WGS) entry which is preliminary data.</text>
</comment>